<feature type="region of interest" description="Disordered" evidence="1">
    <location>
        <begin position="1"/>
        <end position="32"/>
    </location>
</feature>
<evidence type="ECO:0000313" key="2">
    <source>
        <dbReference type="EMBL" id="CAG8524495.1"/>
    </source>
</evidence>
<sequence>PTSGFQNLQSSNKLSPPDGSYHRVVGTNRQSQEASMYTLRHLVRTVPSIPKVNFLQTNLKGDTGKALDFVIPRTFPISRQMDYFKCTKSSVPEQHNS</sequence>
<dbReference type="EMBL" id="CAJVPY010001502">
    <property type="protein sequence ID" value="CAG8524495.1"/>
    <property type="molecule type" value="Genomic_DNA"/>
</dbReference>
<protein>
    <submittedName>
        <fullName evidence="2">13838_t:CDS:1</fullName>
    </submittedName>
</protein>
<keyword evidence="3" id="KW-1185">Reference proteome</keyword>
<evidence type="ECO:0000313" key="3">
    <source>
        <dbReference type="Proteomes" id="UP000789405"/>
    </source>
</evidence>
<feature type="non-terminal residue" evidence="2">
    <location>
        <position position="1"/>
    </location>
</feature>
<dbReference type="AlphaFoldDB" id="A0A9N9ACT0"/>
<feature type="compositionally biased region" description="Polar residues" evidence="1">
    <location>
        <begin position="1"/>
        <end position="14"/>
    </location>
</feature>
<dbReference type="Proteomes" id="UP000789405">
    <property type="component" value="Unassembled WGS sequence"/>
</dbReference>
<name>A0A9N9ACT0_9GLOM</name>
<accession>A0A9N9ACT0</accession>
<comment type="caution">
    <text evidence="2">The sequence shown here is derived from an EMBL/GenBank/DDBJ whole genome shotgun (WGS) entry which is preliminary data.</text>
</comment>
<organism evidence="2 3">
    <name type="scientific">Dentiscutata erythropus</name>
    <dbReference type="NCBI Taxonomy" id="1348616"/>
    <lineage>
        <taxon>Eukaryota</taxon>
        <taxon>Fungi</taxon>
        <taxon>Fungi incertae sedis</taxon>
        <taxon>Mucoromycota</taxon>
        <taxon>Glomeromycotina</taxon>
        <taxon>Glomeromycetes</taxon>
        <taxon>Diversisporales</taxon>
        <taxon>Gigasporaceae</taxon>
        <taxon>Dentiscutata</taxon>
    </lineage>
</organism>
<evidence type="ECO:0000256" key="1">
    <source>
        <dbReference type="SAM" id="MobiDB-lite"/>
    </source>
</evidence>
<proteinExistence type="predicted"/>
<reference evidence="2" key="1">
    <citation type="submission" date="2021-06" db="EMBL/GenBank/DDBJ databases">
        <authorList>
            <person name="Kallberg Y."/>
            <person name="Tangrot J."/>
            <person name="Rosling A."/>
        </authorList>
    </citation>
    <scope>NUCLEOTIDE SEQUENCE</scope>
    <source>
        <strain evidence="2">MA453B</strain>
    </source>
</reference>
<gene>
    <name evidence="2" type="ORF">DERYTH_LOCUS4037</name>
</gene>